<comment type="caution">
    <text evidence="1">The sequence shown here is derived from an EMBL/GenBank/DDBJ whole genome shotgun (WGS) entry which is preliminary data.</text>
</comment>
<sequence length="300" mass="33049">MFDRTDIASLELSLIHSGPIPSLHLPAVEAQVNFLKPQPGRPQIHVEPIGSFSRDDGGVRYAVELEPRTVEILDIRPIAEQLTLAENGFTLVRSSSAVADFTDEAEVRARFYPEVEALLKARTGASEVVIFDHTVRIEGGGATGARVPVRRAHGDYTPRSGPQRVRDLLPADRAADWLRGRFGIVNLWRPFGGPVEMAPLAIVDGGSLDPADLVPTDLVYRDRVGEVFSLTWSPGQRWLYVPDMTPEEALLIKTYDSDPDAPVRYVPHTAFDDPDTRPGAAPRRSIEVRALVRLDEGSSF</sequence>
<evidence type="ECO:0000313" key="2">
    <source>
        <dbReference type="Proteomes" id="UP001595528"/>
    </source>
</evidence>
<evidence type="ECO:0000313" key="1">
    <source>
        <dbReference type="EMBL" id="MFC3229011.1"/>
    </source>
</evidence>
<dbReference type="PANTHER" id="PTHR34598:SF3">
    <property type="entry name" value="OXIDOREDUCTASE AN1597"/>
    <property type="match status" value="1"/>
</dbReference>
<dbReference type="Proteomes" id="UP001595528">
    <property type="component" value="Unassembled WGS sequence"/>
</dbReference>
<dbReference type="InterPro" id="IPR044053">
    <property type="entry name" value="AsaB-like"/>
</dbReference>
<gene>
    <name evidence="1" type="ORF">ACFOGJ_17330</name>
</gene>
<keyword evidence="2" id="KW-1185">Reference proteome</keyword>
<organism evidence="1 2">
    <name type="scientific">Marinibaculum pumilum</name>
    <dbReference type="NCBI Taxonomy" id="1766165"/>
    <lineage>
        <taxon>Bacteria</taxon>
        <taxon>Pseudomonadati</taxon>
        <taxon>Pseudomonadota</taxon>
        <taxon>Alphaproteobacteria</taxon>
        <taxon>Rhodospirillales</taxon>
        <taxon>Rhodospirillaceae</taxon>
        <taxon>Marinibaculum</taxon>
    </lineage>
</organism>
<accession>A0ABV7L3S2</accession>
<dbReference type="EMBL" id="JBHRTR010000029">
    <property type="protein sequence ID" value="MFC3229011.1"/>
    <property type="molecule type" value="Genomic_DNA"/>
</dbReference>
<reference evidence="2" key="1">
    <citation type="journal article" date="2019" name="Int. J. Syst. Evol. Microbiol.">
        <title>The Global Catalogue of Microorganisms (GCM) 10K type strain sequencing project: providing services to taxonomists for standard genome sequencing and annotation.</title>
        <authorList>
            <consortium name="The Broad Institute Genomics Platform"/>
            <consortium name="The Broad Institute Genome Sequencing Center for Infectious Disease"/>
            <person name="Wu L."/>
            <person name="Ma J."/>
        </authorList>
    </citation>
    <scope>NUCLEOTIDE SEQUENCE [LARGE SCALE GENOMIC DNA]</scope>
    <source>
        <strain evidence="2">KCTC 42964</strain>
    </source>
</reference>
<protein>
    <submittedName>
        <fullName evidence="1">CmcJ/NvfI family oxidoreductase</fullName>
    </submittedName>
</protein>
<proteinExistence type="predicted"/>
<name>A0ABV7L3S2_9PROT</name>
<dbReference type="PANTHER" id="PTHR34598">
    <property type="entry name" value="BLL6449 PROTEIN"/>
    <property type="match status" value="1"/>
</dbReference>
<dbReference type="RefSeq" id="WP_379902764.1">
    <property type="nucleotide sequence ID" value="NZ_JBHRTR010000029.1"/>
</dbReference>
<dbReference type="NCBIfam" id="NF041278">
    <property type="entry name" value="CmcJ_NvfI_EfuI"/>
    <property type="match status" value="1"/>
</dbReference>